<evidence type="ECO:0000313" key="2">
    <source>
        <dbReference type="EnsemblMetazoa" id="XP_019863686.1"/>
    </source>
</evidence>
<name>A0AAN0K2B7_AMPQE</name>
<reference evidence="2" key="2">
    <citation type="submission" date="2024-06" db="UniProtKB">
        <authorList>
            <consortium name="EnsemblMetazoa"/>
        </authorList>
    </citation>
    <scope>IDENTIFICATION</scope>
</reference>
<dbReference type="RefSeq" id="XP_019863686.1">
    <property type="nucleotide sequence ID" value="XM_020008127.1"/>
</dbReference>
<evidence type="ECO:0000313" key="3">
    <source>
        <dbReference type="Proteomes" id="UP000007879"/>
    </source>
</evidence>
<protein>
    <submittedName>
        <fullName evidence="2">Uncharacterized protein</fullName>
    </submittedName>
</protein>
<sequence>LQVVGDIPGFNIKLNDDKIRSLLSIVSTLKLPPPSLKNTTSYYNELPPPPAVSSTDFIREDPANIARTVSMDTMSIASFDDEDDTPTSSVDSGVSGTKDNKDSTAQIVFTDVKINLTIRE</sequence>
<accession>A0AAN0K2B7</accession>
<keyword evidence="3" id="KW-1185">Reference proteome</keyword>
<dbReference type="Proteomes" id="UP000007879">
    <property type="component" value="Unassembled WGS sequence"/>
</dbReference>
<feature type="compositionally biased region" description="Polar residues" evidence="1">
    <location>
        <begin position="86"/>
        <end position="102"/>
    </location>
</feature>
<reference evidence="3" key="1">
    <citation type="journal article" date="2010" name="Nature">
        <title>The Amphimedon queenslandica genome and the evolution of animal complexity.</title>
        <authorList>
            <person name="Srivastava M."/>
            <person name="Simakov O."/>
            <person name="Chapman J."/>
            <person name="Fahey B."/>
            <person name="Gauthier M.E."/>
            <person name="Mitros T."/>
            <person name="Richards G.S."/>
            <person name="Conaco C."/>
            <person name="Dacre M."/>
            <person name="Hellsten U."/>
            <person name="Larroux C."/>
            <person name="Putnam N.H."/>
            <person name="Stanke M."/>
            <person name="Adamska M."/>
            <person name="Darling A."/>
            <person name="Degnan S.M."/>
            <person name="Oakley T.H."/>
            <person name="Plachetzki D.C."/>
            <person name="Zhai Y."/>
            <person name="Adamski M."/>
            <person name="Calcino A."/>
            <person name="Cummins S.F."/>
            <person name="Goodstein D.M."/>
            <person name="Harris C."/>
            <person name="Jackson D.J."/>
            <person name="Leys S.P."/>
            <person name="Shu S."/>
            <person name="Woodcroft B.J."/>
            <person name="Vervoort M."/>
            <person name="Kosik K.S."/>
            <person name="Manning G."/>
            <person name="Degnan B.M."/>
            <person name="Rokhsar D.S."/>
        </authorList>
    </citation>
    <scope>NUCLEOTIDE SEQUENCE [LARGE SCALE GENOMIC DNA]</scope>
</reference>
<dbReference type="AlphaFoldDB" id="A0AAN0K2B7"/>
<feature type="region of interest" description="Disordered" evidence="1">
    <location>
        <begin position="77"/>
        <end position="102"/>
    </location>
</feature>
<organism evidence="2 3">
    <name type="scientific">Amphimedon queenslandica</name>
    <name type="common">Sponge</name>
    <dbReference type="NCBI Taxonomy" id="400682"/>
    <lineage>
        <taxon>Eukaryota</taxon>
        <taxon>Metazoa</taxon>
        <taxon>Porifera</taxon>
        <taxon>Demospongiae</taxon>
        <taxon>Heteroscleromorpha</taxon>
        <taxon>Haplosclerida</taxon>
        <taxon>Niphatidae</taxon>
        <taxon>Amphimedon</taxon>
    </lineage>
</organism>
<evidence type="ECO:0000256" key="1">
    <source>
        <dbReference type="SAM" id="MobiDB-lite"/>
    </source>
</evidence>
<dbReference type="KEGG" id="aqu:109592749"/>
<proteinExistence type="predicted"/>
<dbReference type="GeneID" id="109592749"/>
<dbReference type="EnsemblMetazoa" id="XM_020008127.1">
    <property type="protein sequence ID" value="XP_019863686.1"/>
    <property type="gene ID" value="LOC109592749"/>
</dbReference>